<dbReference type="InterPro" id="IPR012338">
    <property type="entry name" value="Beta-lactam/transpept-like"/>
</dbReference>
<protein>
    <submittedName>
        <fullName evidence="3">Serine hydrolase</fullName>
    </submittedName>
</protein>
<reference evidence="3 4" key="1">
    <citation type="submission" date="2020-09" db="EMBL/GenBank/DDBJ databases">
        <title>Pseudoxanthomonas sp. CAU 1598 isolated from sand of Yaerae Beach.</title>
        <authorList>
            <person name="Kim W."/>
        </authorList>
    </citation>
    <scope>NUCLEOTIDE SEQUENCE [LARGE SCALE GENOMIC DNA]</scope>
    <source>
        <strain evidence="3 4">CAU 1598</strain>
    </source>
</reference>
<dbReference type="Proteomes" id="UP000613768">
    <property type="component" value="Unassembled WGS sequence"/>
</dbReference>
<keyword evidence="3" id="KW-0378">Hydrolase</keyword>
<evidence type="ECO:0000256" key="1">
    <source>
        <dbReference type="SAM" id="SignalP"/>
    </source>
</evidence>
<dbReference type="PANTHER" id="PTHR43283">
    <property type="entry name" value="BETA-LACTAMASE-RELATED"/>
    <property type="match status" value="1"/>
</dbReference>
<name>A0AAW3ZLP8_9GAMM</name>
<dbReference type="AlphaFoldDB" id="A0AAW3ZLP8"/>
<feature type="chain" id="PRO_5043408463" evidence="1">
    <location>
        <begin position="21"/>
        <end position="397"/>
    </location>
</feature>
<dbReference type="PANTHER" id="PTHR43283:SF7">
    <property type="entry name" value="BETA-LACTAMASE-RELATED DOMAIN-CONTAINING PROTEIN"/>
    <property type="match status" value="1"/>
</dbReference>
<dbReference type="GO" id="GO:0016787">
    <property type="term" value="F:hydrolase activity"/>
    <property type="evidence" value="ECO:0007669"/>
    <property type="project" value="UniProtKB-KW"/>
</dbReference>
<feature type="domain" description="Beta-lactamase-related" evidence="2">
    <location>
        <begin position="40"/>
        <end position="368"/>
    </location>
</feature>
<dbReference type="Gene3D" id="3.40.710.10">
    <property type="entry name" value="DD-peptidase/beta-lactamase superfamily"/>
    <property type="match status" value="2"/>
</dbReference>
<accession>A0AAW3ZLP8</accession>
<feature type="signal peptide" evidence="1">
    <location>
        <begin position="1"/>
        <end position="20"/>
    </location>
</feature>
<proteinExistence type="predicted"/>
<gene>
    <name evidence="3" type="ORF">IFO71_11615</name>
</gene>
<evidence type="ECO:0000259" key="2">
    <source>
        <dbReference type="Pfam" id="PF00144"/>
    </source>
</evidence>
<dbReference type="EMBL" id="JACYTR010000022">
    <property type="protein sequence ID" value="MBD8526385.1"/>
    <property type="molecule type" value="Genomic_DNA"/>
</dbReference>
<keyword evidence="1" id="KW-0732">Signal</keyword>
<sequence>MLARLLLSLVACLLSGSILANQNTSVSDLLQEIEASAKSAHSSSLLILHGDKVLLEQYSTPSPKALELMSVTKSVVALAIGCLVTDGKIKSLDTPVHEYYPEWKQGRKQQITLRMLMDHTSGLQNSITTDEIYPAPNVVQLALSAELSHDPGSHYAYNNKATNLLAGIVSKLSGESLDSYMQSRLFNDLGIQPGKWMKDEAGNPHVMAGLALTARDLATIGRLVNHRGQFAGKQLLASEFIDSMLAASAKTRDGGLLWWRYPAWVRFHADDASFALLERKGVRASLIDQLRPLNGRRFDSPEALYAALEAQLGSDWRQTWANDVTRPHGLGPWAPFHSEKGPYTRFEGNGWLGQYLVIVPHLDLVAVRQFEAVEERPEGHDYDAFSEQIGRLATALE</sequence>
<dbReference type="InterPro" id="IPR001466">
    <property type="entry name" value="Beta-lactam-related"/>
</dbReference>
<evidence type="ECO:0000313" key="4">
    <source>
        <dbReference type="Proteomes" id="UP000613768"/>
    </source>
</evidence>
<dbReference type="Pfam" id="PF00144">
    <property type="entry name" value="Beta-lactamase"/>
    <property type="match status" value="1"/>
</dbReference>
<dbReference type="RefSeq" id="WP_192029807.1">
    <property type="nucleotide sequence ID" value="NZ_JACYTR010000022.1"/>
</dbReference>
<keyword evidence="4" id="KW-1185">Reference proteome</keyword>
<dbReference type="InterPro" id="IPR050789">
    <property type="entry name" value="Diverse_Enzym_Activities"/>
</dbReference>
<organism evidence="3 4">
    <name type="scientific">Pseudomarimonas arenosa</name>
    <dbReference type="NCBI Taxonomy" id="2774145"/>
    <lineage>
        <taxon>Bacteria</taxon>
        <taxon>Pseudomonadati</taxon>
        <taxon>Pseudomonadota</taxon>
        <taxon>Gammaproteobacteria</taxon>
        <taxon>Lysobacterales</taxon>
        <taxon>Lysobacteraceae</taxon>
        <taxon>Pseudomarimonas</taxon>
    </lineage>
</organism>
<dbReference type="SUPFAM" id="SSF56601">
    <property type="entry name" value="beta-lactamase/transpeptidase-like"/>
    <property type="match status" value="1"/>
</dbReference>
<evidence type="ECO:0000313" key="3">
    <source>
        <dbReference type="EMBL" id="MBD8526385.1"/>
    </source>
</evidence>
<comment type="caution">
    <text evidence="3">The sequence shown here is derived from an EMBL/GenBank/DDBJ whole genome shotgun (WGS) entry which is preliminary data.</text>
</comment>